<proteinExistence type="predicted"/>
<organism evidence="2 3">
    <name type="scientific">Flavisphingopyxis soli</name>
    <dbReference type="NCBI Taxonomy" id="2601267"/>
    <lineage>
        <taxon>Bacteria</taxon>
        <taxon>Pseudomonadati</taxon>
        <taxon>Pseudomonadota</taxon>
        <taxon>Alphaproteobacteria</taxon>
        <taxon>Sphingomonadales</taxon>
        <taxon>Sphingopyxidaceae</taxon>
        <taxon>Flavisphingopyxis</taxon>
    </lineage>
</organism>
<dbReference type="EMBL" id="VOPY01000001">
    <property type="protein sequence ID" value="TXC73967.1"/>
    <property type="molecule type" value="Genomic_DNA"/>
</dbReference>
<evidence type="ECO:0000313" key="2">
    <source>
        <dbReference type="EMBL" id="TXC73967.1"/>
    </source>
</evidence>
<feature type="region of interest" description="Disordered" evidence="1">
    <location>
        <begin position="106"/>
        <end position="146"/>
    </location>
</feature>
<dbReference type="Proteomes" id="UP000321129">
    <property type="component" value="Unassembled WGS sequence"/>
</dbReference>
<name>A0A5C6ULV8_9SPHN</name>
<feature type="compositionally biased region" description="Polar residues" evidence="1">
    <location>
        <begin position="106"/>
        <end position="116"/>
    </location>
</feature>
<dbReference type="RefSeq" id="WP_147121804.1">
    <property type="nucleotide sequence ID" value="NZ_VOPY01000001.1"/>
</dbReference>
<feature type="compositionally biased region" description="Polar residues" evidence="1">
    <location>
        <begin position="129"/>
        <end position="146"/>
    </location>
</feature>
<dbReference type="AlphaFoldDB" id="A0A5C6ULV8"/>
<accession>A0A5C6ULV8</accession>
<gene>
    <name evidence="2" type="ORF">FSZ31_04395</name>
</gene>
<keyword evidence="3" id="KW-1185">Reference proteome</keyword>
<reference evidence="2 3" key="1">
    <citation type="submission" date="2019-08" db="EMBL/GenBank/DDBJ databases">
        <title>Sphingorhabdus soil sp. nov., isolated from arctic soil.</title>
        <authorList>
            <person name="Liu Y."/>
        </authorList>
    </citation>
    <scope>NUCLEOTIDE SEQUENCE [LARGE SCALE GENOMIC DNA]</scope>
    <source>
        <strain evidence="2 3">D-2Q-5-6</strain>
    </source>
</reference>
<dbReference type="OrthoDB" id="7597296at2"/>
<protein>
    <submittedName>
        <fullName evidence="2">Uncharacterized protein</fullName>
    </submittedName>
</protein>
<sequence length="146" mass="15353">MGNALEGSARFTYEGQDYLLVLNNRVWIEAENILGYSILDVVEELRVALENGRNPKLAHMAAVVCGGLRQNHPDISEDDVLGMFFSGDAGFRNAVLEAMQGAQMPTSGAATASAVGNAQKRKAPGGTGKKSSNAGARAGSRQTRSG</sequence>
<evidence type="ECO:0000313" key="3">
    <source>
        <dbReference type="Proteomes" id="UP000321129"/>
    </source>
</evidence>
<evidence type="ECO:0000256" key="1">
    <source>
        <dbReference type="SAM" id="MobiDB-lite"/>
    </source>
</evidence>
<comment type="caution">
    <text evidence="2">The sequence shown here is derived from an EMBL/GenBank/DDBJ whole genome shotgun (WGS) entry which is preliminary data.</text>
</comment>